<name>A0ABV8LQP2_9ACTN</name>
<evidence type="ECO:0000256" key="1">
    <source>
        <dbReference type="SAM" id="SignalP"/>
    </source>
</evidence>
<gene>
    <name evidence="2" type="ORF">ACFOZ4_20955</name>
</gene>
<feature type="chain" id="PRO_5045219874" evidence="1">
    <location>
        <begin position="26"/>
        <end position="128"/>
    </location>
</feature>
<reference evidence="3" key="1">
    <citation type="journal article" date="2019" name="Int. J. Syst. Evol. Microbiol.">
        <title>The Global Catalogue of Microorganisms (GCM) 10K type strain sequencing project: providing services to taxonomists for standard genome sequencing and annotation.</title>
        <authorList>
            <consortium name="The Broad Institute Genomics Platform"/>
            <consortium name="The Broad Institute Genome Sequencing Center for Infectious Disease"/>
            <person name="Wu L."/>
            <person name="Ma J."/>
        </authorList>
    </citation>
    <scope>NUCLEOTIDE SEQUENCE [LARGE SCALE GENOMIC DNA]</scope>
    <source>
        <strain evidence="3">CGMCC 4.7289</strain>
    </source>
</reference>
<evidence type="ECO:0000313" key="2">
    <source>
        <dbReference type="EMBL" id="MFC4133090.1"/>
    </source>
</evidence>
<dbReference type="EMBL" id="JBHSAY010000009">
    <property type="protein sequence ID" value="MFC4133090.1"/>
    <property type="molecule type" value="Genomic_DNA"/>
</dbReference>
<dbReference type="Proteomes" id="UP001595816">
    <property type="component" value="Unassembled WGS sequence"/>
</dbReference>
<keyword evidence="1" id="KW-0732">Signal</keyword>
<comment type="caution">
    <text evidence="2">The sequence shown here is derived from an EMBL/GenBank/DDBJ whole genome shotgun (WGS) entry which is preliminary data.</text>
</comment>
<protein>
    <submittedName>
        <fullName evidence="2">Uncharacterized protein</fullName>
    </submittedName>
</protein>
<evidence type="ECO:0000313" key="3">
    <source>
        <dbReference type="Proteomes" id="UP001595816"/>
    </source>
</evidence>
<organism evidence="2 3">
    <name type="scientific">Hamadaea flava</name>
    <dbReference type="NCBI Taxonomy" id="1742688"/>
    <lineage>
        <taxon>Bacteria</taxon>
        <taxon>Bacillati</taxon>
        <taxon>Actinomycetota</taxon>
        <taxon>Actinomycetes</taxon>
        <taxon>Micromonosporales</taxon>
        <taxon>Micromonosporaceae</taxon>
        <taxon>Hamadaea</taxon>
    </lineage>
</organism>
<sequence length="128" mass="13942">MPRVRTVLALVLAAVVLATGSAAYAAPPRPVTARFQPFDLWFNGSGYSPRFTLLGGEHRAVLGASCDPAYDVVGQLYHWTLGIDPPIGDPFPIPCEGATSAGYTLNGGEYYFYFFSNQDNTYVNGDWR</sequence>
<keyword evidence="3" id="KW-1185">Reference proteome</keyword>
<dbReference type="RefSeq" id="WP_253751777.1">
    <property type="nucleotide sequence ID" value="NZ_JAMZDZ010000001.1"/>
</dbReference>
<proteinExistence type="predicted"/>
<accession>A0ABV8LQP2</accession>
<feature type="signal peptide" evidence="1">
    <location>
        <begin position="1"/>
        <end position="25"/>
    </location>
</feature>